<dbReference type="GO" id="GO:0051287">
    <property type="term" value="F:NAD binding"/>
    <property type="evidence" value="ECO:0007669"/>
    <property type="project" value="InterPro"/>
</dbReference>
<dbReference type="AlphaFoldDB" id="A0A2T9Y9U3"/>
<sequence length="612" mass="67944">MLSYSLKHLFSLSSRPITTFPNIRALPSFKYTSKFRTMTISHSPELPLCAAQAPALVDSFDKLERKAYQLFLSKQNPIDKYMFLNSIRNSNIDLFFSLTIKYLIEIAPIIYTPTIGDVCLNYSNLYPFLVQKNCPNGLYISLNQIDKLPIIINDFKVKFCSGENFPEIAVITDGSRILGLGDLGLNGMGIPIGKLQLYVTGAGLDPKKCLPIILDFGTNNDKFLNDPNYLGLKQKRLSDELYYPAVEKALNAINHTFPGICIQFEDFSTDHAFGLLDKYRTKFMCFNDDIQGTGAVIMSGFSNAIKLSGIQPKNHRILFSGAGSAGVGVADNLVDFFVFTHNIPREQAKKMFWLVDSKGLITKNRGDKLAAHKLSYARDDNGSFQCSTLLEALEYVKPTALIGLSTVKDQFDSKVISRMSQINLEDNPNSKPIIFALSNPISKAECTFETAMVHSNNKVIFASGTGFPPYTIPETGQVRYPGQGNNMYIFPALGLAAVLAKPKTITDTMIYAVSTALSLSLNSEEIKAELLYPSLTRLREVSSQLAATMIHQAVVEGQAQSEYWVNLVKSSPEYNNPKNPDGYFSSQVVEQVVKRMWSPSNLIKTIADKSNL</sequence>
<dbReference type="PIRSF" id="PIRSF000106">
    <property type="entry name" value="ME"/>
    <property type="match status" value="1"/>
</dbReference>
<evidence type="ECO:0000256" key="4">
    <source>
        <dbReference type="PIRSR" id="PIRSR000106-2"/>
    </source>
</evidence>
<dbReference type="STRING" id="133385.A0A2T9Y9U3"/>
<dbReference type="PRINTS" id="PR00072">
    <property type="entry name" value="MALOXRDTASE"/>
</dbReference>
<feature type="binding site" evidence="5">
    <location>
        <position position="266"/>
    </location>
    <ligand>
        <name>a divalent metal cation</name>
        <dbReference type="ChEBI" id="CHEBI:60240"/>
    </ligand>
</feature>
<feature type="binding site" evidence="4">
    <location>
        <position position="485"/>
    </location>
    <ligand>
        <name>(S)-malate</name>
        <dbReference type="ChEBI" id="CHEBI:15589"/>
    </ligand>
</feature>
<keyword evidence="5" id="KW-0479">Metal-binding</keyword>
<reference evidence="8 9" key="1">
    <citation type="journal article" date="2018" name="MBio">
        <title>Comparative Genomics Reveals the Core Gene Toolbox for the Fungus-Insect Symbiosis.</title>
        <authorList>
            <person name="Wang Y."/>
            <person name="Stata M."/>
            <person name="Wang W."/>
            <person name="Stajich J.E."/>
            <person name="White M.M."/>
            <person name="Moncalvo J.M."/>
        </authorList>
    </citation>
    <scope>NUCLEOTIDE SEQUENCE [LARGE SCALE GENOMIC DNA]</scope>
    <source>
        <strain evidence="8 9">SWE-8-4</strain>
    </source>
</reference>
<dbReference type="InterPro" id="IPR037062">
    <property type="entry name" value="Malic_N_dom_sf"/>
</dbReference>
<dbReference type="Pfam" id="PF03949">
    <property type="entry name" value="Malic_M"/>
    <property type="match status" value="1"/>
</dbReference>
<evidence type="ECO:0000313" key="8">
    <source>
        <dbReference type="EMBL" id="PVU89092.1"/>
    </source>
</evidence>
<dbReference type="Proteomes" id="UP000245383">
    <property type="component" value="Unassembled WGS sequence"/>
</dbReference>
<gene>
    <name evidence="8" type="ORF">BB561_005557</name>
</gene>
<keyword evidence="9" id="KW-1185">Reference proteome</keyword>
<feature type="domain" description="Malic enzyme NAD-binding" evidence="6">
    <location>
        <begin position="290"/>
        <end position="554"/>
    </location>
</feature>
<dbReference type="InterPro" id="IPR036291">
    <property type="entry name" value="NAD(P)-bd_dom_sf"/>
</dbReference>
<evidence type="ECO:0008006" key="10">
    <source>
        <dbReference type="Google" id="ProtNLM"/>
    </source>
</evidence>
<dbReference type="SUPFAM" id="SSF51735">
    <property type="entry name" value="NAD(P)-binding Rossmann-fold domains"/>
    <property type="match status" value="1"/>
</dbReference>
<evidence type="ECO:0000313" key="9">
    <source>
        <dbReference type="Proteomes" id="UP000245383"/>
    </source>
</evidence>
<dbReference type="SUPFAM" id="SSF53223">
    <property type="entry name" value="Aminoacid dehydrogenase-like, N-terminal domain"/>
    <property type="match status" value="1"/>
</dbReference>
<dbReference type="PANTHER" id="PTHR23406">
    <property type="entry name" value="MALIC ENZYME-RELATED"/>
    <property type="match status" value="1"/>
</dbReference>
<dbReference type="GO" id="GO:0046872">
    <property type="term" value="F:metal ion binding"/>
    <property type="evidence" value="ECO:0007669"/>
    <property type="project" value="UniProtKB-KW"/>
</dbReference>
<comment type="similarity">
    <text evidence="1">Belongs to the malic enzymes family.</text>
</comment>
<evidence type="ECO:0000259" key="7">
    <source>
        <dbReference type="SMART" id="SM01274"/>
    </source>
</evidence>
<feature type="binding site" evidence="5">
    <location>
        <position position="289"/>
    </location>
    <ligand>
        <name>a divalent metal cation</name>
        <dbReference type="ChEBI" id="CHEBI:60240"/>
    </ligand>
</feature>
<accession>A0A2T9Y9U3</accession>
<dbReference type="InterPro" id="IPR012302">
    <property type="entry name" value="Malic_NAD-bd"/>
</dbReference>
<dbReference type="GO" id="GO:0006108">
    <property type="term" value="P:malate metabolic process"/>
    <property type="evidence" value="ECO:0007669"/>
    <property type="project" value="TreeGrafter"/>
</dbReference>
<feature type="binding site" evidence="4">
    <location>
        <position position="439"/>
    </location>
    <ligand>
        <name>(S)-malate</name>
        <dbReference type="ChEBI" id="CHEBI:15589"/>
    </ligand>
</feature>
<dbReference type="SMART" id="SM01274">
    <property type="entry name" value="malic"/>
    <property type="match status" value="1"/>
</dbReference>
<comment type="caution">
    <text evidence="8">The sequence shown here is derived from an EMBL/GenBank/DDBJ whole genome shotgun (WGS) entry which is preliminary data.</text>
</comment>
<feature type="active site" description="Proton donor" evidence="3">
    <location>
        <position position="111"/>
    </location>
</feature>
<dbReference type="GO" id="GO:0004471">
    <property type="term" value="F:malate dehydrogenase (decarboxylating) (NAD+) activity"/>
    <property type="evidence" value="ECO:0007669"/>
    <property type="project" value="TreeGrafter"/>
</dbReference>
<dbReference type="InterPro" id="IPR046346">
    <property type="entry name" value="Aminoacid_DH-like_N_sf"/>
</dbReference>
<name>A0A2T9Y9U3_9FUNG</name>
<dbReference type="Gene3D" id="3.40.50.10380">
    <property type="entry name" value="Malic enzyme, N-terminal domain"/>
    <property type="match status" value="1"/>
</dbReference>
<evidence type="ECO:0000256" key="5">
    <source>
        <dbReference type="PIRSR" id="PIRSR000106-3"/>
    </source>
</evidence>
<dbReference type="SMART" id="SM00919">
    <property type="entry name" value="Malic_M"/>
    <property type="match status" value="1"/>
</dbReference>
<keyword evidence="2" id="KW-0560">Oxidoreductase</keyword>
<dbReference type="OrthoDB" id="5365701at2759"/>
<dbReference type="GO" id="GO:0005739">
    <property type="term" value="C:mitochondrion"/>
    <property type="evidence" value="ECO:0007669"/>
    <property type="project" value="TreeGrafter"/>
</dbReference>
<feature type="active site" description="Proton acceptor" evidence="3">
    <location>
        <position position="194"/>
    </location>
</feature>
<proteinExistence type="inferred from homology"/>
<organism evidence="8 9">
    <name type="scientific">Smittium simulii</name>
    <dbReference type="NCBI Taxonomy" id="133385"/>
    <lineage>
        <taxon>Eukaryota</taxon>
        <taxon>Fungi</taxon>
        <taxon>Fungi incertae sedis</taxon>
        <taxon>Zoopagomycota</taxon>
        <taxon>Kickxellomycotina</taxon>
        <taxon>Harpellomycetes</taxon>
        <taxon>Harpellales</taxon>
        <taxon>Legeriomycetaceae</taxon>
        <taxon>Smittium</taxon>
    </lineage>
</organism>
<feature type="domain" description="Malic enzyme N-terminal" evidence="7">
    <location>
        <begin position="88"/>
        <end position="280"/>
    </location>
</feature>
<dbReference type="Gene3D" id="3.40.50.720">
    <property type="entry name" value="NAD(P)-binding Rossmann-like Domain"/>
    <property type="match status" value="1"/>
</dbReference>
<dbReference type="NCBIfam" id="NF010052">
    <property type="entry name" value="PRK13529.1"/>
    <property type="match status" value="1"/>
</dbReference>
<dbReference type="PANTHER" id="PTHR23406:SF32">
    <property type="entry name" value="NADP-DEPENDENT MALIC ENZYME"/>
    <property type="match status" value="1"/>
</dbReference>
<dbReference type="Pfam" id="PF00390">
    <property type="entry name" value="malic"/>
    <property type="match status" value="1"/>
</dbReference>
<evidence type="ECO:0000256" key="2">
    <source>
        <dbReference type="ARBA" id="ARBA00023002"/>
    </source>
</evidence>
<evidence type="ECO:0000256" key="1">
    <source>
        <dbReference type="ARBA" id="ARBA00008785"/>
    </source>
</evidence>
<evidence type="ECO:0000259" key="6">
    <source>
        <dbReference type="SMART" id="SM00919"/>
    </source>
</evidence>
<feature type="binding site" evidence="4">
    <location>
        <position position="176"/>
    </location>
    <ligand>
        <name>(S)-malate</name>
        <dbReference type="ChEBI" id="CHEBI:15589"/>
    </ligand>
</feature>
<comment type="cofactor">
    <cofactor evidence="5">
        <name>Mg(2+)</name>
        <dbReference type="ChEBI" id="CHEBI:18420"/>
    </cofactor>
    <cofactor evidence="5">
        <name>Mn(2+)</name>
        <dbReference type="ChEBI" id="CHEBI:29035"/>
    </cofactor>
    <text evidence="5">Divalent metal cations. Prefers magnesium or manganese.</text>
</comment>
<feature type="binding site" evidence="5">
    <location>
        <position position="265"/>
    </location>
    <ligand>
        <name>a divalent metal cation</name>
        <dbReference type="ChEBI" id="CHEBI:60240"/>
    </ligand>
</feature>
<dbReference type="InterPro" id="IPR001891">
    <property type="entry name" value="Malic_OxRdtase"/>
</dbReference>
<dbReference type="EMBL" id="MBFR01000340">
    <property type="protein sequence ID" value="PVU89092.1"/>
    <property type="molecule type" value="Genomic_DNA"/>
</dbReference>
<evidence type="ECO:0000256" key="3">
    <source>
        <dbReference type="PIRSR" id="PIRSR000106-1"/>
    </source>
</evidence>
<protein>
    <recommendedName>
        <fullName evidence="10">Malic enzyme</fullName>
    </recommendedName>
</protein>
<dbReference type="InterPro" id="IPR012301">
    <property type="entry name" value="Malic_N_dom"/>
</dbReference>